<reference evidence="1 2" key="1">
    <citation type="submission" date="2019-03" db="EMBL/GenBank/DDBJ databases">
        <title>First draft genome of Liparis tanakae, snailfish: a comprehensive survey of snailfish specific genes.</title>
        <authorList>
            <person name="Kim W."/>
            <person name="Song I."/>
            <person name="Jeong J.-H."/>
            <person name="Kim D."/>
            <person name="Kim S."/>
            <person name="Ryu S."/>
            <person name="Song J.Y."/>
            <person name="Lee S.K."/>
        </authorList>
    </citation>
    <scope>NUCLEOTIDE SEQUENCE [LARGE SCALE GENOMIC DNA]</scope>
    <source>
        <tissue evidence="1">Muscle</tissue>
    </source>
</reference>
<proteinExistence type="predicted"/>
<dbReference type="EMBL" id="SRLO01000225">
    <property type="protein sequence ID" value="TNN66064.1"/>
    <property type="molecule type" value="Genomic_DNA"/>
</dbReference>
<dbReference type="Proteomes" id="UP000314294">
    <property type="component" value="Unassembled WGS sequence"/>
</dbReference>
<evidence type="ECO:0000313" key="1">
    <source>
        <dbReference type="EMBL" id="TNN66064.1"/>
    </source>
</evidence>
<sequence length="60" mass="6796">MGLLAECREEHRPNKAADVAAAGIHTQARVGRVRRVRFWLHLCAGFLSLSPNSCWRKSKH</sequence>
<name>A0A4Z2HM89_9TELE</name>
<accession>A0A4Z2HM89</accession>
<evidence type="ECO:0000313" key="2">
    <source>
        <dbReference type="Proteomes" id="UP000314294"/>
    </source>
</evidence>
<protein>
    <submittedName>
        <fullName evidence="1">Uncharacterized protein</fullName>
    </submittedName>
</protein>
<keyword evidence="2" id="KW-1185">Reference proteome</keyword>
<dbReference type="AlphaFoldDB" id="A0A4Z2HM89"/>
<organism evidence="1 2">
    <name type="scientific">Liparis tanakae</name>
    <name type="common">Tanaka's snailfish</name>
    <dbReference type="NCBI Taxonomy" id="230148"/>
    <lineage>
        <taxon>Eukaryota</taxon>
        <taxon>Metazoa</taxon>
        <taxon>Chordata</taxon>
        <taxon>Craniata</taxon>
        <taxon>Vertebrata</taxon>
        <taxon>Euteleostomi</taxon>
        <taxon>Actinopterygii</taxon>
        <taxon>Neopterygii</taxon>
        <taxon>Teleostei</taxon>
        <taxon>Neoteleostei</taxon>
        <taxon>Acanthomorphata</taxon>
        <taxon>Eupercaria</taxon>
        <taxon>Perciformes</taxon>
        <taxon>Cottioidei</taxon>
        <taxon>Cottales</taxon>
        <taxon>Liparidae</taxon>
        <taxon>Liparis</taxon>
    </lineage>
</organism>
<gene>
    <name evidence="1" type="ORF">EYF80_023692</name>
</gene>
<comment type="caution">
    <text evidence="1">The sequence shown here is derived from an EMBL/GenBank/DDBJ whole genome shotgun (WGS) entry which is preliminary data.</text>
</comment>